<dbReference type="Proteomes" id="UP000219072">
    <property type="component" value="Unassembled WGS sequence"/>
</dbReference>
<evidence type="ECO:0000256" key="9">
    <source>
        <dbReference type="SAM" id="MobiDB-lite"/>
    </source>
</evidence>
<dbReference type="Pfam" id="PF07730">
    <property type="entry name" value="HisKA_3"/>
    <property type="match status" value="1"/>
</dbReference>
<evidence type="ECO:0000259" key="11">
    <source>
        <dbReference type="SMART" id="SM00387"/>
    </source>
</evidence>
<keyword evidence="6 12" id="KW-0418">Kinase</keyword>
<evidence type="ECO:0000256" key="6">
    <source>
        <dbReference type="ARBA" id="ARBA00022777"/>
    </source>
</evidence>
<sequence>MDQRHAEHRARPGRPRPAWPFTRRALAAALCAVCALPLALLGLPLVLAGLLVAGALSWTTFGLWLMALTVRGALALGEAQRALSGALLGQRIDRPNADPSGEGDGPPRRGALGWRRARLTERNGWRAVGYALAAPFAALPPAAAVVVGYVYGALLFAHPVVRHWNHHTVHRPDGSTYHVGLEVAGTQLDTWPRWLLPVAVGAALLLAAPWLLRVATVPHLLLQRALLGPDAAGDRDRRIATLEETRAQAVDDAAATLRRIERDLHDGTQARLVGIGVHLATLRELVGAGADREQVLAVIRTAQGNASAAVSDLRTLVRGIHPPVLDQGLDTALATLVTDGPLPTELTTDLSFRPPPAVESLAYFCAAELLANAAKHSGASLVRVDARTRGDTLVLAVEDDGTGGAVPGAGTGLTGLLARARTVDGTLTCVSPPGGPTVVTVALPTGGPRA</sequence>
<dbReference type="InterPro" id="IPR011712">
    <property type="entry name" value="Sig_transdc_His_kin_sub3_dim/P"/>
</dbReference>
<organism evidence="12 13">
    <name type="scientific">Streptomyces zhaozhouensis</name>
    <dbReference type="NCBI Taxonomy" id="1300267"/>
    <lineage>
        <taxon>Bacteria</taxon>
        <taxon>Bacillati</taxon>
        <taxon>Actinomycetota</taxon>
        <taxon>Actinomycetes</taxon>
        <taxon>Kitasatosporales</taxon>
        <taxon>Streptomycetaceae</taxon>
        <taxon>Streptomyces</taxon>
    </lineage>
</organism>
<gene>
    <name evidence="12" type="ORF">SAMN06297387_1299</name>
</gene>
<keyword evidence="10" id="KW-0472">Membrane</keyword>
<evidence type="ECO:0000256" key="3">
    <source>
        <dbReference type="ARBA" id="ARBA00022553"/>
    </source>
</evidence>
<dbReference type="CDD" id="cd16917">
    <property type="entry name" value="HATPase_UhpB-NarQ-NarX-like"/>
    <property type="match status" value="1"/>
</dbReference>
<keyword evidence="13" id="KW-1185">Reference proteome</keyword>
<dbReference type="SMART" id="SM00387">
    <property type="entry name" value="HATPase_c"/>
    <property type="match status" value="1"/>
</dbReference>
<evidence type="ECO:0000256" key="10">
    <source>
        <dbReference type="SAM" id="Phobius"/>
    </source>
</evidence>
<evidence type="ECO:0000256" key="2">
    <source>
        <dbReference type="ARBA" id="ARBA00012438"/>
    </source>
</evidence>
<evidence type="ECO:0000256" key="8">
    <source>
        <dbReference type="ARBA" id="ARBA00023012"/>
    </source>
</evidence>
<proteinExistence type="predicted"/>
<evidence type="ECO:0000256" key="7">
    <source>
        <dbReference type="ARBA" id="ARBA00022840"/>
    </source>
</evidence>
<keyword evidence="5" id="KW-0547">Nucleotide-binding</keyword>
<feature type="region of interest" description="Disordered" evidence="9">
    <location>
        <begin position="93"/>
        <end position="112"/>
    </location>
</feature>
<keyword evidence="10" id="KW-0812">Transmembrane</keyword>
<dbReference type="OrthoDB" id="5242012at2"/>
<dbReference type="Pfam" id="PF02518">
    <property type="entry name" value="HATPase_c"/>
    <property type="match status" value="1"/>
</dbReference>
<dbReference type="GO" id="GO:0005524">
    <property type="term" value="F:ATP binding"/>
    <property type="evidence" value="ECO:0007669"/>
    <property type="project" value="UniProtKB-KW"/>
</dbReference>
<evidence type="ECO:0000256" key="1">
    <source>
        <dbReference type="ARBA" id="ARBA00000085"/>
    </source>
</evidence>
<keyword evidence="4" id="KW-0808">Transferase</keyword>
<dbReference type="InterPro" id="IPR003594">
    <property type="entry name" value="HATPase_dom"/>
</dbReference>
<dbReference type="AlphaFoldDB" id="A0A286E8D7"/>
<dbReference type="PANTHER" id="PTHR24421">
    <property type="entry name" value="NITRATE/NITRITE SENSOR PROTEIN NARX-RELATED"/>
    <property type="match status" value="1"/>
</dbReference>
<dbReference type="GO" id="GO:0016020">
    <property type="term" value="C:membrane"/>
    <property type="evidence" value="ECO:0007669"/>
    <property type="project" value="InterPro"/>
</dbReference>
<dbReference type="SUPFAM" id="SSF55874">
    <property type="entry name" value="ATPase domain of HSP90 chaperone/DNA topoisomerase II/histidine kinase"/>
    <property type="match status" value="1"/>
</dbReference>
<feature type="transmembrane region" description="Helical" evidence="10">
    <location>
        <begin position="58"/>
        <end position="77"/>
    </location>
</feature>
<dbReference type="GO" id="GO:0000155">
    <property type="term" value="F:phosphorelay sensor kinase activity"/>
    <property type="evidence" value="ECO:0007669"/>
    <property type="project" value="InterPro"/>
</dbReference>
<feature type="transmembrane region" description="Helical" evidence="10">
    <location>
        <begin position="194"/>
        <end position="212"/>
    </location>
</feature>
<protein>
    <recommendedName>
        <fullName evidence="2">histidine kinase</fullName>
        <ecNumber evidence="2">2.7.13.3</ecNumber>
    </recommendedName>
</protein>
<dbReference type="Pfam" id="PF13796">
    <property type="entry name" value="Sensor"/>
    <property type="match status" value="1"/>
</dbReference>
<dbReference type="PANTHER" id="PTHR24421:SF10">
    <property type="entry name" value="NITRATE_NITRITE SENSOR PROTEIN NARQ"/>
    <property type="match status" value="1"/>
</dbReference>
<name>A0A286E8D7_9ACTN</name>
<evidence type="ECO:0000256" key="5">
    <source>
        <dbReference type="ARBA" id="ARBA00022741"/>
    </source>
</evidence>
<dbReference type="GO" id="GO:0046983">
    <property type="term" value="F:protein dimerization activity"/>
    <property type="evidence" value="ECO:0007669"/>
    <property type="project" value="InterPro"/>
</dbReference>
<evidence type="ECO:0000256" key="4">
    <source>
        <dbReference type="ARBA" id="ARBA00022679"/>
    </source>
</evidence>
<comment type="catalytic activity">
    <reaction evidence="1">
        <text>ATP + protein L-histidine = ADP + protein N-phospho-L-histidine.</text>
        <dbReference type="EC" id="2.7.13.3"/>
    </reaction>
</comment>
<keyword evidence="8" id="KW-0902">Two-component regulatory system</keyword>
<keyword evidence="10" id="KW-1133">Transmembrane helix</keyword>
<dbReference type="EC" id="2.7.13.3" evidence="2"/>
<feature type="domain" description="Histidine kinase/HSP90-like ATPase" evidence="11">
    <location>
        <begin position="357"/>
        <end position="447"/>
    </location>
</feature>
<reference evidence="12 13" key="1">
    <citation type="submission" date="2017-09" db="EMBL/GenBank/DDBJ databases">
        <authorList>
            <person name="Ehlers B."/>
            <person name="Leendertz F.H."/>
        </authorList>
    </citation>
    <scope>NUCLEOTIDE SEQUENCE [LARGE SCALE GENOMIC DNA]</scope>
    <source>
        <strain evidence="12 13">CGMCC 4.7095</strain>
    </source>
</reference>
<evidence type="ECO:0000313" key="12">
    <source>
        <dbReference type="EMBL" id="SOD67153.1"/>
    </source>
</evidence>
<dbReference type="Gene3D" id="3.30.565.10">
    <property type="entry name" value="Histidine kinase-like ATPase, C-terminal domain"/>
    <property type="match status" value="1"/>
</dbReference>
<dbReference type="RefSeq" id="WP_097233932.1">
    <property type="nucleotide sequence ID" value="NZ_OCNE01000029.1"/>
</dbReference>
<accession>A0A286E8D7</accession>
<dbReference type="InterPro" id="IPR025828">
    <property type="entry name" value="Put_sensor_dom"/>
</dbReference>
<evidence type="ECO:0000313" key="13">
    <source>
        <dbReference type="Proteomes" id="UP000219072"/>
    </source>
</evidence>
<keyword evidence="3" id="KW-0597">Phosphoprotein</keyword>
<dbReference type="Gene3D" id="1.20.5.1930">
    <property type="match status" value="1"/>
</dbReference>
<keyword evidence="7" id="KW-0067">ATP-binding</keyword>
<dbReference type="InterPro" id="IPR036890">
    <property type="entry name" value="HATPase_C_sf"/>
</dbReference>
<feature type="transmembrane region" description="Helical" evidence="10">
    <location>
        <begin position="127"/>
        <end position="151"/>
    </location>
</feature>
<dbReference type="InterPro" id="IPR050482">
    <property type="entry name" value="Sensor_HK_TwoCompSys"/>
</dbReference>
<dbReference type="EMBL" id="OCNE01000029">
    <property type="protein sequence ID" value="SOD67153.1"/>
    <property type="molecule type" value="Genomic_DNA"/>
</dbReference>